<reference evidence="1" key="1">
    <citation type="journal article" date="2014" name="Int. J. Syst. Evol. Microbiol.">
        <title>Complete genome sequence of Corynebacterium casei LMG S-19264T (=DSM 44701T), isolated from a smear-ripened cheese.</title>
        <authorList>
            <consortium name="US DOE Joint Genome Institute (JGI-PGF)"/>
            <person name="Walter F."/>
            <person name="Albersmeier A."/>
            <person name="Kalinowski J."/>
            <person name="Ruckert C."/>
        </authorList>
    </citation>
    <scope>NUCLEOTIDE SEQUENCE</scope>
    <source>
        <strain evidence="1">VKM Ac-1020</strain>
    </source>
</reference>
<dbReference type="InterPro" id="IPR007367">
    <property type="entry name" value="DUF433"/>
</dbReference>
<reference evidence="1" key="2">
    <citation type="submission" date="2023-01" db="EMBL/GenBank/DDBJ databases">
        <authorList>
            <person name="Sun Q."/>
            <person name="Evtushenko L."/>
        </authorList>
    </citation>
    <scope>NUCLEOTIDE SEQUENCE</scope>
    <source>
        <strain evidence="1">VKM Ac-1020</strain>
    </source>
</reference>
<dbReference type="AlphaFoldDB" id="A0A9W6H5E7"/>
<dbReference type="Gene3D" id="1.10.10.10">
    <property type="entry name" value="Winged helix-like DNA-binding domain superfamily/Winged helix DNA-binding domain"/>
    <property type="match status" value="1"/>
</dbReference>
<comment type="caution">
    <text evidence="1">The sequence shown here is derived from an EMBL/GenBank/DDBJ whole genome shotgun (WGS) entry which is preliminary data.</text>
</comment>
<evidence type="ECO:0008006" key="3">
    <source>
        <dbReference type="Google" id="ProtNLM"/>
    </source>
</evidence>
<name>A0A9W6H5E7_9MICO</name>
<dbReference type="EMBL" id="BSEJ01000013">
    <property type="protein sequence ID" value="GLJ62474.1"/>
    <property type="molecule type" value="Genomic_DNA"/>
</dbReference>
<gene>
    <name evidence="1" type="ORF">GCM10017576_26040</name>
</gene>
<dbReference type="InterPro" id="IPR009057">
    <property type="entry name" value="Homeodomain-like_sf"/>
</dbReference>
<protein>
    <recommendedName>
        <fullName evidence="3">DUF433 domain-containing protein</fullName>
    </recommendedName>
</protein>
<dbReference type="PANTHER" id="PTHR34849:SF3">
    <property type="entry name" value="SSR2962 PROTEIN"/>
    <property type="match status" value="1"/>
</dbReference>
<proteinExistence type="predicted"/>
<keyword evidence="2" id="KW-1185">Reference proteome</keyword>
<dbReference type="Proteomes" id="UP001142462">
    <property type="component" value="Unassembled WGS sequence"/>
</dbReference>
<dbReference type="SUPFAM" id="SSF46689">
    <property type="entry name" value="Homeodomain-like"/>
    <property type="match status" value="1"/>
</dbReference>
<dbReference type="RefSeq" id="WP_271174168.1">
    <property type="nucleotide sequence ID" value="NZ_BSEJ01000013.1"/>
</dbReference>
<accession>A0A9W6H5E7</accession>
<dbReference type="Pfam" id="PF04255">
    <property type="entry name" value="DUF433"/>
    <property type="match status" value="1"/>
</dbReference>
<evidence type="ECO:0000313" key="1">
    <source>
        <dbReference type="EMBL" id="GLJ62474.1"/>
    </source>
</evidence>
<dbReference type="InterPro" id="IPR036388">
    <property type="entry name" value="WH-like_DNA-bd_sf"/>
</dbReference>
<organism evidence="1 2">
    <name type="scientific">Microbacterium barkeri</name>
    <dbReference type="NCBI Taxonomy" id="33917"/>
    <lineage>
        <taxon>Bacteria</taxon>
        <taxon>Bacillati</taxon>
        <taxon>Actinomycetota</taxon>
        <taxon>Actinomycetes</taxon>
        <taxon>Micrococcales</taxon>
        <taxon>Microbacteriaceae</taxon>
        <taxon>Microbacterium</taxon>
    </lineage>
</organism>
<dbReference type="PANTHER" id="PTHR34849">
    <property type="entry name" value="SSL5025 PROTEIN"/>
    <property type="match status" value="1"/>
</dbReference>
<sequence>MSRLERITVDPAVMHGQPTVRGLRYSVSLILELLSSGMSMDEILEDYADLEQDDILAALEYAARLAGGRLEMFDAA</sequence>
<evidence type="ECO:0000313" key="2">
    <source>
        <dbReference type="Proteomes" id="UP001142462"/>
    </source>
</evidence>